<dbReference type="InterPro" id="IPR027417">
    <property type="entry name" value="P-loop_NTPase"/>
</dbReference>
<feature type="domain" description="UvrD-like helicase ATP-binding" evidence="5">
    <location>
        <begin position="197"/>
        <end position="413"/>
    </location>
</feature>
<name>A0A135YM84_9FIRM</name>
<sequence>MSNLFSDIKSHLDALKLKDFELEIYNKLGDDAYIIPNPIPFKGINIDMLYKKNNRILFIKFMDTTEDLFSFLDEEILEVMNEEHKLMASKMTKLYPEISYNFVYVMPYIEEIVDTYSLGEFVDNSIICGNEAQELIGDLAKLDSLLGQENSDVALGIFLYNICSEYFVLTKGNSYNKHIKKITFSGLNLGYKMVMMDDKQIECVNSADYGNHVILGGAGTGKTSIMLARLIKLSKIYPHHKFLFLTFTKQQYNRCLELLSLMRVDMSNIELHTFSSFVFKVAKANDLVIDYNTLKKNYDKAFTNVMKQVQNSVKNKKMFKGIFVSEGENFNEDEILLMHEFLYSKKYIFNISICKAYNINNNLNIYKCRAKAIEYEDELELKNNYLQSNKIVDYINDYCDRSNKLLRKVRANIAIDMFKKTRAMYKSSESVNIVKIDDLDEQIKSVIWEINHLVNDKGYRPEDIAVVYPFNKKRLKNGKVIYFQYMLRKSLEEAGIAYTMADDTITLVSPKNGVTVSNIYSIKSLSYKAVIICELEMLYNHSISKDEQDYLVNDFAGDLNKVYVAMTRAEEYLCLIMSYTSESSDIIKLLTET</sequence>
<dbReference type="GO" id="GO:0016787">
    <property type="term" value="F:hydrolase activity"/>
    <property type="evidence" value="ECO:0007669"/>
    <property type="project" value="UniProtKB-KW"/>
</dbReference>
<evidence type="ECO:0000259" key="5">
    <source>
        <dbReference type="Pfam" id="PF00580"/>
    </source>
</evidence>
<gene>
    <name evidence="6" type="ORF">HMPREF3195_01803</name>
    <name evidence="7" type="ORF">NCTC11460_01183</name>
</gene>
<evidence type="ECO:0000256" key="4">
    <source>
        <dbReference type="ARBA" id="ARBA00022840"/>
    </source>
</evidence>
<dbReference type="eggNOG" id="COG0210">
    <property type="taxonomic scope" value="Bacteria"/>
</dbReference>
<accession>A0A135YM84</accession>
<dbReference type="GO" id="GO:0003678">
    <property type="term" value="F:DNA helicase activity"/>
    <property type="evidence" value="ECO:0007669"/>
    <property type="project" value="InterPro"/>
</dbReference>
<reference evidence="6 8" key="1">
    <citation type="submission" date="2016-02" db="EMBL/GenBank/DDBJ databases">
        <authorList>
            <person name="Wen L."/>
            <person name="He K."/>
            <person name="Yang H."/>
        </authorList>
    </citation>
    <scope>NUCLEOTIDE SEQUENCE [LARGE SCALE GENOMIC DNA]</scope>
    <source>
        <strain evidence="6 8">MJR8628A</strain>
    </source>
</reference>
<dbReference type="AlphaFoldDB" id="A0A135YM84"/>
<organism evidence="6 8">
    <name type="scientific">Peptostreptococcus anaerobius</name>
    <dbReference type="NCBI Taxonomy" id="1261"/>
    <lineage>
        <taxon>Bacteria</taxon>
        <taxon>Bacillati</taxon>
        <taxon>Bacillota</taxon>
        <taxon>Clostridia</taxon>
        <taxon>Peptostreptococcales</taxon>
        <taxon>Peptostreptococcaceae</taxon>
        <taxon>Peptostreptococcus</taxon>
    </lineage>
</organism>
<dbReference type="EMBL" id="LSQZ01000091">
    <property type="protein sequence ID" value="KXI10484.1"/>
    <property type="molecule type" value="Genomic_DNA"/>
</dbReference>
<dbReference type="Pfam" id="PF00580">
    <property type="entry name" value="UvrD-helicase"/>
    <property type="match status" value="1"/>
</dbReference>
<evidence type="ECO:0000313" key="8">
    <source>
        <dbReference type="Proteomes" id="UP000070326"/>
    </source>
</evidence>
<reference evidence="7 9" key="2">
    <citation type="submission" date="2018-06" db="EMBL/GenBank/DDBJ databases">
        <authorList>
            <consortium name="Pathogen Informatics"/>
            <person name="Doyle S."/>
        </authorList>
    </citation>
    <scope>NUCLEOTIDE SEQUENCE [LARGE SCALE GENOMIC DNA]</scope>
    <source>
        <strain evidence="7 9">NCTC11460</strain>
    </source>
</reference>
<dbReference type="Gene3D" id="3.40.50.300">
    <property type="entry name" value="P-loop containing nucleotide triphosphate hydrolases"/>
    <property type="match status" value="2"/>
</dbReference>
<keyword evidence="3 7" id="KW-0347">Helicase</keyword>
<dbReference type="SUPFAM" id="SSF52540">
    <property type="entry name" value="P-loop containing nucleoside triphosphate hydrolases"/>
    <property type="match status" value="1"/>
</dbReference>
<evidence type="ECO:0000313" key="6">
    <source>
        <dbReference type="EMBL" id="KXI10484.1"/>
    </source>
</evidence>
<keyword evidence="2" id="KW-0378">Hydrolase</keyword>
<dbReference type="Proteomes" id="UP000070326">
    <property type="component" value="Unassembled WGS sequence"/>
</dbReference>
<dbReference type="EMBL" id="UGTB01000004">
    <property type="protein sequence ID" value="SUB61257.1"/>
    <property type="molecule type" value="Genomic_DNA"/>
</dbReference>
<dbReference type="InterPro" id="IPR014016">
    <property type="entry name" value="UvrD-like_ATP-bd"/>
</dbReference>
<evidence type="ECO:0000313" key="7">
    <source>
        <dbReference type="EMBL" id="SUB61257.1"/>
    </source>
</evidence>
<dbReference type="GeneID" id="79843434"/>
<dbReference type="GO" id="GO:0005524">
    <property type="term" value="F:ATP binding"/>
    <property type="evidence" value="ECO:0007669"/>
    <property type="project" value="UniProtKB-KW"/>
</dbReference>
<evidence type="ECO:0000313" key="9">
    <source>
        <dbReference type="Proteomes" id="UP000255101"/>
    </source>
</evidence>
<keyword evidence="4" id="KW-0067">ATP-binding</keyword>
<protein>
    <submittedName>
        <fullName evidence="7">DNA-dependent helicase II</fullName>
    </submittedName>
</protein>
<dbReference type="STRING" id="1261.HMPREF3195_01803"/>
<evidence type="ECO:0000256" key="2">
    <source>
        <dbReference type="ARBA" id="ARBA00022801"/>
    </source>
</evidence>
<proteinExistence type="predicted"/>
<dbReference type="RefSeq" id="WP_002844440.1">
    <property type="nucleotide sequence ID" value="NZ_CAMPYD010000046.1"/>
</dbReference>
<keyword evidence="1" id="KW-0547">Nucleotide-binding</keyword>
<dbReference type="PATRIC" id="fig|1261.5.peg.1811"/>
<dbReference type="GO" id="GO:0003677">
    <property type="term" value="F:DNA binding"/>
    <property type="evidence" value="ECO:0007669"/>
    <property type="project" value="InterPro"/>
</dbReference>
<evidence type="ECO:0000256" key="3">
    <source>
        <dbReference type="ARBA" id="ARBA00022806"/>
    </source>
</evidence>
<evidence type="ECO:0000256" key="1">
    <source>
        <dbReference type="ARBA" id="ARBA00022741"/>
    </source>
</evidence>
<dbReference type="InterPro" id="IPR000212">
    <property type="entry name" value="DNA_helicase_UvrD/REP"/>
</dbReference>
<dbReference type="PANTHER" id="PTHR11070">
    <property type="entry name" value="UVRD / RECB / PCRA DNA HELICASE FAMILY MEMBER"/>
    <property type="match status" value="1"/>
</dbReference>
<dbReference type="Proteomes" id="UP000255101">
    <property type="component" value="Unassembled WGS sequence"/>
</dbReference>